<comment type="similarity">
    <text evidence="1 5">Belongs to the glutathione peroxidase family.</text>
</comment>
<keyword evidence="3 5" id="KW-0560">Oxidoreductase</keyword>
<evidence type="ECO:0000313" key="7">
    <source>
        <dbReference type="EMBL" id="SES28551.1"/>
    </source>
</evidence>
<dbReference type="InterPro" id="IPR036249">
    <property type="entry name" value="Thioredoxin-like_sf"/>
</dbReference>
<evidence type="ECO:0000256" key="4">
    <source>
        <dbReference type="PIRSR" id="PIRSR000303-1"/>
    </source>
</evidence>
<evidence type="ECO:0000256" key="3">
    <source>
        <dbReference type="ARBA" id="ARBA00023002"/>
    </source>
</evidence>
<dbReference type="GO" id="GO:0004601">
    <property type="term" value="F:peroxidase activity"/>
    <property type="evidence" value="ECO:0007669"/>
    <property type="project" value="UniProtKB-KW"/>
</dbReference>
<evidence type="ECO:0000259" key="6">
    <source>
        <dbReference type="PROSITE" id="PS51352"/>
    </source>
</evidence>
<reference evidence="8" key="1">
    <citation type="submission" date="2016-10" db="EMBL/GenBank/DDBJ databases">
        <authorList>
            <person name="Varghese N."/>
            <person name="Submissions S."/>
        </authorList>
    </citation>
    <scope>NUCLEOTIDE SEQUENCE [LARGE SCALE GENOMIC DNA]</scope>
    <source>
        <strain evidence="8">S9</strain>
    </source>
</reference>
<sequence>MTATVHDFSVKKPDGTEVSLENYKGQPIVIVNTATKCGLSGQFKDLERLHQTYKDEGLAVLGFPCNQFMNQEPLSDDDMTAACERNFGVTFPLFAKIKVNGEDAHPLYKHLKASQKGVLSSEIKWNFTKFLVDKEGNVVKRYSPQTSPKKMEEDVQGLLNK</sequence>
<name>A0A1H9W471_9BACI</name>
<evidence type="ECO:0000313" key="8">
    <source>
        <dbReference type="Proteomes" id="UP000198571"/>
    </source>
</evidence>
<keyword evidence="2 5" id="KW-0575">Peroxidase</keyword>
<keyword evidence="8" id="KW-1185">Reference proteome</keyword>
<dbReference type="PROSITE" id="PS00763">
    <property type="entry name" value="GLUTATHIONE_PEROXID_2"/>
    <property type="match status" value="1"/>
</dbReference>
<dbReference type="PANTHER" id="PTHR11592:SF78">
    <property type="entry name" value="GLUTATHIONE PEROXIDASE"/>
    <property type="match status" value="1"/>
</dbReference>
<dbReference type="PROSITE" id="PS51355">
    <property type="entry name" value="GLUTATHIONE_PEROXID_3"/>
    <property type="match status" value="1"/>
</dbReference>
<feature type="domain" description="Thioredoxin" evidence="6">
    <location>
        <begin position="1"/>
        <end position="160"/>
    </location>
</feature>
<dbReference type="AlphaFoldDB" id="A0A1H9W471"/>
<dbReference type="OrthoDB" id="9789406at2"/>
<dbReference type="InterPro" id="IPR000889">
    <property type="entry name" value="Glutathione_peroxidase"/>
</dbReference>
<dbReference type="GO" id="GO:0034599">
    <property type="term" value="P:cellular response to oxidative stress"/>
    <property type="evidence" value="ECO:0007669"/>
    <property type="project" value="TreeGrafter"/>
</dbReference>
<dbReference type="EMBL" id="FOGT01000014">
    <property type="protein sequence ID" value="SES28551.1"/>
    <property type="molecule type" value="Genomic_DNA"/>
</dbReference>
<dbReference type="PROSITE" id="PS51352">
    <property type="entry name" value="THIOREDOXIN_2"/>
    <property type="match status" value="1"/>
</dbReference>
<gene>
    <name evidence="7" type="ORF">SAMN05518684_11451</name>
</gene>
<proteinExistence type="inferred from homology"/>
<organism evidence="7 8">
    <name type="scientific">Salipaludibacillus aurantiacus</name>
    <dbReference type="NCBI Taxonomy" id="1601833"/>
    <lineage>
        <taxon>Bacteria</taxon>
        <taxon>Bacillati</taxon>
        <taxon>Bacillota</taxon>
        <taxon>Bacilli</taxon>
        <taxon>Bacillales</taxon>
        <taxon>Bacillaceae</taxon>
    </lineage>
</organism>
<evidence type="ECO:0000256" key="2">
    <source>
        <dbReference type="ARBA" id="ARBA00022559"/>
    </source>
</evidence>
<dbReference type="PIRSF" id="PIRSF000303">
    <property type="entry name" value="Glutathion_perox"/>
    <property type="match status" value="1"/>
</dbReference>
<dbReference type="InterPro" id="IPR029760">
    <property type="entry name" value="GPX_CS"/>
</dbReference>
<dbReference type="Proteomes" id="UP000198571">
    <property type="component" value="Unassembled WGS sequence"/>
</dbReference>
<dbReference type="InterPro" id="IPR013766">
    <property type="entry name" value="Thioredoxin_domain"/>
</dbReference>
<protein>
    <recommendedName>
        <fullName evidence="5">Glutathione peroxidase</fullName>
    </recommendedName>
</protein>
<dbReference type="PANTHER" id="PTHR11592">
    <property type="entry name" value="GLUTATHIONE PEROXIDASE"/>
    <property type="match status" value="1"/>
</dbReference>
<dbReference type="FunFam" id="3.40.30.10:FF:000010">
    <property type="entry name" value="Glutathione peroxidase"/>
    <property type="match status" value="1"/>
</dbReference>
<accession>A0A1H9W471</accession>
<dbReference type="STRING" id="1601833.SAMN05518684_11451"/>
<dbReference type="Pfam" id="PF00255">
    <property type="entry name" value="GSHPx"/>
    <property type="match status" value="1"/>
</dbReference>
<feature type="active site" evidence="4">
    <location>
        <position position="37"/>
    </location>
</feature>
<dbReference type="SUPFAM" id="SSF52833">
    <property type="entry name" value="Thioredoxin-like"/>
    <property type="match status" value="1"/>
</dbReference>
<dbReference type="CDD" id="cd00340">
    <property type="entry name" value="GSH_Peroxidase"/>
    <property type="match status" value="1"/>
</dbReference>
<dbReference type="Gene3D" id="3.40.30.10">
    <property type="entry name" value="Glutaredoxin"/>
    <property type="match status" value="1"/>
</dbReference>
<dbReference type="RefSeq" id="WP_093054172.1">
    <property type="nucleotide sequence ID" value="NZ_FOGT01000014.1"/>
</dbReference>
<dbReference type="PRINTS" id="PR01011">
    <property type="entry name" value="GLUTPROXDASE"/>
</dbReference>
<evidence type="ECO:0000256" key="5">
    <source>
        <dbReference type="RuleBase" id="RU000499"/>
    </source>
</evidence>
<evidence type="ECO:0000256" key="1">
    <source>
        <dbReference type="ARBA" id="ARBA00006926"/>
    </source>
</evidence>